<dbReference type="STRING" id="216599.GCA_000283715_01666"/>
<dbReference type="RefSeq" id="WP_001273539.1">
    <property type="nucleotide sequence ID" value="NZ_CATNNK010000012.1"/>
</dbReference>
<keyword evidence="6" id="KW-0408">Iron</keyword>
<dbReference type="GO" id="GO:0051539">
    <property type="term" value="F:4 iron, 4 sulfur cluster binding"/>
    <property type="evidence" value="ECO:0007669"/>
    <property type="project" value="UniProtKB-KW"/>
</dbReference>
<dbReference type="Proteomes" id="UP000040926">
    <property type="component" value="Unassembled WGS sequence"/>
</dbReference>
<comment type="cofactor">
    <cofactor evidence="8">
        <name>tungstopterin</name>
        <dbReference type="ChEBI" id="CHEBI:30402"/>
    </cofactor>
</comment>
<organism evidence="13 17">
    <name type="scientific">Shigella sonnei</name>
    <dbReference type="NCBI Taxonomy" id="624"/>
    <lineage>
        <taxon>Bacteria</taxon>
        <taxon>Pseudomonadati</taxon>
        <taxon>Pseudomonadota</taxon>
        <taxon>Gammaproteobacteria</taxon>
        <taxon>Enterobacterales</taxon>
        <taxon>Enterobacteriaceae</taxon>
        <taxon>Shigella</taxon>
    </lineage>
</organism>
<evidence type="ECO:0000313" key="12">
    <source>
        <dbReference type="EMBL" id="CSR31568.1"/>
    </source>
</evidence>
<dbReference type="Proteomes" id="UP000045991">
    <property type="component" value="Unassembled WGS sequence"/>
</dbReference>
<dbReference type="EMBL" id="CXEC01000011">
    <property type="protein sequence ID" value="CSR31568.1"/>
    <property type="molecule type" value="Genomic_DNA"/>
</dbReference>
<dbReference type="SUPFAM" id="SSF56228">
    <property type="entry name" value="Aldehyde ferredoxin oxidoreductase, N-terminal domain"/>
    <property type="match status" value="1"/>
</dbReference>
<evidence type="ECO:0000259" key="9">
    <source>
        <dbReference type="SMART" id="SM00790"/>
    </source>
</evidence>
<dbReference type="EMBL" id="CP019689">
    <property type="protein sequence ID" value="ARS08129.1"/>
    <property type="molecule type" value="Genomic_DNA"/>
</dbReference>
<evidence type="ECO:0000256" key="8">
    <source>
        <dbReference type="ARBA" id="ARBA00049934"/>
    </source>
</evidence>
<keyword evidence="4" id="KW-0479">Metal-binding</keyword>
<dbReference type="PANTHER" id="PTHR30038">
    <property type="entry name" value="ALDEHYDE FERREDOXIN OXIDOREDUCTASE"/>
    <property type="match status" value="1"/>
</dbReference>
<evidence type="ECO:0000313" key="14">
    <source>
        <dbReference type="EMBL" id="SJG75979.1"/>
    </source>
</evidence>
<protein>
    <submittedName>
        <fullName evidence="10 13">Oxidoreductase</fullName>
    </submittedName>
</protein>
<evidence type="ECO:0000256" key="6">
    <source>
        <dbReference type="ARBA" id="ARBA00023004"/>
    </source>
</evidence>
<dbReference type="GO" id="GO:0046872">
    <property type="term" value="F:metal ion binding"/>
    <property type="evidence" value="ECO:0007669"/>
    <property type="project" value="UniProtKB-KW"/>
</dbReference>
<dbReference type="SMART" id="SM00790">
    <property type="entry name" value="AFOR_N"/>
    <property type="match status" value="1"/>
</dbReference>
<keyword evidence="5" id="KW-0560">Oxidoreductase</keyword>
<dbReference type="Proteomes" id="UP000187708">
    <property type="component" value="Unassembled WGS sequence"/>
</dbReference>
<comment type="cofactor">
    <cofactor evidence="1">
        <name>[4Fe-4S] cluster</name>
        <dbReference type="ChEBI" id="CHEBI:49883"/>
    </cofactor>
</comment>
<dbReference type="Gene3D" id="1.10.599.10">
    <property type="entry name" value="Aldehyde Ferredoxin Oxidoreductase Protein, subunit A, domain 3"/>
    <property type="match status" value="1"/>
</dbReference>
<dbReference type="SUPFAM" id="SSF48310">
    <property type="entry name" value="Aldehyde ferredoxin oxidoreductase, C-terminal domains"/>
    <property type="match status" value="1"/>
</dbReference>
<dbReference type="Pfam" id="PF01314">
    <property type="entry name" value="AFOR_C"/>
    <property type="match status" value="1"/>
</dbReference>
<gene>
    <name evidence="10" type="ORF">BZ172_24730</name>
    <name evidence="12" type="ORF">ERS008175_00734</name>
    <name evidence="11" type="ORF">ERS428554_00871</name>
    <name evidence="14" type="ORF">SAMEA1569760_00760</name>
    <name evidence="13" type="ORF">SAMEA2054241_00348</name>
</gene>
<evidence type="ECO:0000256" key="3">
    <source>
        <dbReference type="ARBA" id="ARBA00022485"/>
    </source>
</evidence>
<dbReference type="EMBL" id="FTSV01000006">
    <property type="protein sequence ID" value="SIW75890.1"/>
    <property type="molecule type" value="Genomic_DNA"/>
</dbReference>
<evidence type="ECO:0000256" key="4">
    <source>
        <dbReference type="ARBA" id="ARBA00022723"/>
    </source>
</evidence>
<evidence type="ECO:0000313" key="13">
    <source>
        <dbReference type="EMBL" id="SIW75890.1"/>
    </source>
</evidence>
<dbReference type="InterPro" id="IPR013984">
    <property type="entry name" value="Ald_Fedxn_OxRdtase_dom2"/>
</dbReference>
<evidence type="ECO:0000313" key="11">
    <source>
        <dbReference type="EMBL" id="CSK34576.1"/>
    </source>
</evidence>
<dbReference type="InterPro" id="IPR051919">
    <property type="entry name" value="W-dependent_AOR"/>
</dbReference>
<accession>A0A0I3UBH2</accession>
<dbReference type="OMA" id="EYNSIPW"/>
<reference evidence="17 18" key="1">
    <citation type="submission" date="2017-01" db="EMBL/GenBank/DDBJ databases">
        <authorList>
            <consortium name="Pathogen Informatics"/>
        </authorList>
    </citation>
    <scope>NUCLEOTIDE SEQUENCE [LARGE SCALE GENOMIC DNA]</scope>
    <source>
        <strain evidence="12 15">20003593_1361393</strain>
        <strain evidence="11 16">20352044</strain>
        <strain evidence="13 17">2090STDY5461769</strain>
        <strain evidence="18">sh1405</strain>
        <strain evidence="14">Sh1405</strain>
    </source>
</reference>
<dbReference type="Proteomes" id="UP000194501">
    <property type="component" value="Chromosome"/>
</dbReference>
<dbReference type="GO" id="GO:0009055">
    <property type="term" value="F:electron transfer activity"/>
    <property type="evidence" value="ECO:0007669"/>
    <property type="project" value="InterPro"/>
</dbReference>
<dbReference type="Proteomes" id="UP000188006">
    <property type="component" value="Unassembled WGS sequence"/>
</dbReference>
<dbReference type="PANTHER" id="PTHR30038:SF0">
    <property type="entry name" value="TUNGSTEN-CONTAINING ALDEHYDE FERREDOXIN OXIDOREDUCTASE"/>
    <property type="match status" value="1"/>
</dbReference>
<name>A0A0I3UBH2_SHISO</name>
<reference evidence="10 19" key="2">
    <citation type="submission" date="2017-02" db="EMBL/GenBank/DDBJ databases">
        <authorList>
            <person name="Svab D."/>
            <person name="Balint B."/>
            <person name="Maroti G."/>
            <person name="Vasarhelyi B."/>
            <person name="Horvath B."/>
            <person name="Toth I."/>
        </authorList>
    </citation>
    <scope>NUCLEOTIDE SEQUENCE [LARGE SCALE GENOMIC DNA]</scope>
    <source>
        <strain evidence="10">75/02</strain>
    </source>
</reference>
<dbReference type="EMBL" id="FUBI01000012">
    <property type="protein sequence ID" value="SJG75979.1"/>
    <property type="molecule type" value="Genomic_DNA"/>
</dbReference>
<keyword evidence="7" id="KW-0411">Iron-sulfur</keyword>
<dbReference type="EMBL" id="CWXZ01000012">
    <property type="protein sequence ID" value="CSK34576.1"/>
    <property type="molecule type" value="Genomic_DNA"/>
</dbReference>
<comment type="similarity">
    <text evidence="2">Belongs to the AOR/FOR family.</text>
</comment>
<evidence type="ECO:0000256" key="7">
    <source>
        <dbReference type="ARBA" id="ARBA00023014"/>
    </source>
</evidence>
<evidence type="ECO:0000313" key="10">
    <source>
        <dbReference type="EMBL" id="ARS08129.1"/>
    </source>
</evidence>
<dbReference type="InterPro" id="IPR036503">
    <property type="entry name" value="Ald_Fedxn_OxRdtase_N_sf"/>
</dbReference>
<evidence type="ECO:0000313" key="15">
    <source>
        <dbReference type="Proteomes" id="UP000040926"/>
    </source>
</evidence>
<dbReference type="Gene3D" id="1.10.569.10">
    <property type="entry name" value="Aldehyde Ferredoxin Oxidoreductase Protein, subunit A, domain 2"/>
    <property type="match status" value="1"/>
</dbReference>
<evidence type="ECO:0000313" key="17">
    <source>
        <dbReference type="Proteomes" id="UP000187708"/>
    </source>
</evidence>
<sequence>MANGWTGNILRVNLTTGNITLEDSSKFKSFVGGMGFGYKIMYDEVPPGTKPFDEANKLVFATGPLTGSGAPCSSRVNITSLSTFTKGNLVVDAHMGGFFAAQMKFAGYDVIIIEGKAKSPVWLKIKDDKVSLEKADFLWGKGTRATTEEICRLTSPETCVAAIGQAGENLVPLSGMLNSRNHSGGAGTGAIMGSKNLKAIAVEGTKGVNIADRQEMKRLNDYMMTELIGANNNHVVPSTPQSWAEYSDPKSRWTARKGLFWGAAEGGPIETGEIPPGNQNTVGFRTYKSVFDLGPAAEKYTVKMSGCHSCPIRCMTQMNIPRVKEFGVPSTGGNTCVANFVHTTIFPNGPKDFEDKDDGRVIGNLVGLNLFDDYGLWCNYGQLHRDFTYCYSKGVFKRVLPAEEYAEIRWDQLEAGDVNFIKIKDFYYRLAHRVGELSHLADGSYAIAERWNLGEEYWGYAKNKLWSPFGYPVHHANEASAQVGSIVNCMFNRDCMTHTHINFIGSGLPLKLQREVAKELFGSEDAYDETKNYTPINDAKIKYAKWSLLRVCLHNAVTLCNWVWPMTVSPLKSRNYRGDLALEAKFFKAITGEEMTQEKLDLAAERIFTLHRAYTVKLMQTKDMRNEHDLICSWVFDKDPQIPVFTEGTDKMDRDDMHASLTMFYKEMGWDPQLGCPTRETLQRLGLEDIAADLAAHNLLPA</sequence>
<keyword evidence="3" id="KW-0004">4Fe-4S</keyword>
<dbReference type="Gene3D" id="3.60.9.10">
    <property type="entry name" value="Aldehyde ferredoxin oxidoreductase, N-terminal domain"/>
    <property type="match status" value="1"/>
</dbReference>
<evidence type="ECO:0000313" key="19">
    <source>
        <dbReference type="Proteomes" id="UP000194501"/>
    </source>
</evidence>
<dbReference type="Pfam" id="PF02730">
    <property type="entry name" value="AFOR_N"/>
    <property type="match status" value="1"/>
</dbReference>
<dbReference type="NCBIfam" id="NF007354">
    <property type="entry name" value="PRK09849.1"/>
    <property type="match status" value="1"/>
</dbReference>
<feature type="domain" description="Aldehyde ferredoxin oxidoreductase N-terminal" evidence="9">
    <location>
        <begin position="5"/>
        <end position="206"/>
    </location>
</feature>
<proteinExistence type="inferred from homology"/>
<evidence type="ECO:0000313" key="16">
    <source>
        <dbReference type="Proteomes" id="UP000045991"/>
    </source>
</evidence>
<dbReference type="InterPro" id="IPR013983">
    <property type="entry name" value="Ald_Fedxn_OxRdtase_N"/>
</dbReference>
<evidence type="ECO:0000313" key="18">
    <source>
        <dbReference type="Proteomes" id="UP000188006"/>
    </source>
</evidence>
<dbReference type="InterPro" id="IPR001203">
    <property type="entry name" value="OxRdtase_Ald_Fedxn_C"/>
</dbReference>
<evidence type="ECO:0000256" key="1">
    <source>
        <dbReference type="ARBA" id="ARBA00001966"/>
    </source>
</evidence>
<dbReference type="InterPro" id="IPR036021">
    <property type="entry name" value="Tungsten_al_ferr_oxy-like_C"/>
</dbReference>
<dbReference type="InterPro" id="IPR013985">
    <property type="entry name" value="Ald_Fedxn_OxRdtase_dom3"/>
</dbReference>
<dbReference type="AlphaFoldDB" id="A0A0I3UBH2"/>
<evidence type="ECO:0000256" key="5">
    <source>
        <dbReference type="ARBA" id="ARBA00023002"/>
    </source>
</evidence>
<evidence type="ECO:0000256" key="2">
    <source>
        <dbReference type="ARBA" id="ARBA00011032"/>
    </source>
</evidence>
<dbReference type="GO" id="GO:0016625">
    <property type="term" value="F:oxidoreductase activity, acting on the aldehyde or oxo group of donors, iron-sulfur protein as acceptor"/>
    <property type="evidence" value="ECO:0007669"/>
    <property type="project" value="InterPro"/>
</dbReference>